<accession>A0A7M4DGG6</accession>
<keyword evidence="6 7" id="KW-0472">Membrane</keyword>
<dbReference type="CDD" id="cd06261">
    <property type="entry name" value="TM_PBP2"/>
    <property type="match status" value="1"/>
</dbReference>
<feature type="transmembrane region" description="Helical" evidence="7">
    <location>
        <begin position="101"/>
        <end position="123"/>
    </location>
</feature>
<proteinExistence type="inferred from homology"/>
<evidence type="ECO:0000256" key="1">
    <source>
        <dbReference type="ARBA" id="ARBA00004651"/>
    </source>
</evidence>
<keyword evidence="2 7" id="KW-0813">Transport</keyword>
<dbReference type="SUPFAM" id="SSF161098">
    <property type="entry name" value="MetI-like"/>
    <property type="match status" value="1"/>
</dbReference>
<comment type="caution">
    <text evidence="10">The sequence shown here is derived from an EMBL/GenBank/DDBJ whole genome shotgun (WGS) entry which is preliminary data.</text>
</comment>
<dbReference type="PANTHER" id="PTHR30193:SF41">
    <property type="entry name" value="DIACETYLCHITOBIOSE UPTAKE SYSTEM PERMEASE PROTEIN NGCF"/>
    <property type="match status" value="1"/>
</dbReference>
<dbReference type="RefSeq" id="WP_156740035.1">
    <property type="nucleotide sequence ID" value="NZ_CACRYJ010000017.1"/>
</dbReference>
<dbReference type="PANTHER" id="PTHR30193">
    <property type="entry name" value="ABC TRANSPORTER PERMEASE PROTEIN"/>
    <property type="match status" value="1"/>
</dbReference>
<dbReference type="PROSITE" id="PS50928">
    <property type="entry name" value="ABC_TM1"/>
    <property type="match status" value="1"/>
</dbReference>
<evidence type="ECO:0000259" key="9">
    <source>
        <dbReference type="PROSITE" id="PS50928"/>
    </source>
</evidence>
<evidence type="ECO:0000256" key="4">
    <source>
        <dbReference type="ARBA" id="ARBA00022692"/>
    </source>
</evidence>
<evidence type="ECO:0000256" key="7">
    <source>
        <dbReference type="RuleBase" id="RU363032"/>
    </source>
</evidence>
<evidence type="ECO:0000256" key="8">
    <source>
        <dbReference type="SAM" id="MobiDB-lite"/>
    </source>
</evidence>
<evidence type="ECO:0000313" key="11">
    <source>
        <dbReference type="Proteomes" id="UP000419743"/>
    </source>
</evidence>
<keyword evidence="11" id="KW-1185">Reference proteome</keyword>
<evidence type="ECO:0000256" key="6">
    <source>
        <dbReference type="ARBA" id="ARBA00023136"/>
    </source>
</evidence>
<protein>
    <submittedName>
        <fullName evidence="10">Lactose transport system permease protein LacF</fullName>
    </submittedName>
</protein>
<evidence type="ECO:0000256" key="3">
    <source>
        <dbReference type="ARBA" id="ARBA00022475"/>
    </source>
</evidence>
<dbReference type="GO" id="GO:0055085">
    <property type="term" value="P:transmembrane transport"/>
    <property type="evidence" value="ECO:0007669"/>
    <property type="project" value="InterPro"/>
</dbReference>
<feature type="transmembrane region" description="Helical" evidence="7">
    <location>
        <begin position="289"/>
        <end position="309"/>
    </location>
</feature>
<feature type="transmembrane region" description="Helical" evidence="7">
    <location>
        <begin position="183"/>
        <end position="206"/>
    </location>
</feature>
<dbReference type="AlphaFoldDB" id="A0A7M4DGG6"/>
<dbReference type="Pfam" id="PF00528">
    <property type="entry name" value="BPD_transp_1"/>
    <property type="match status" value="1"/>
</dbReference>
<reference evidence="10 11" key="1">
    <citation type="submission" date="2019-11" db="EMBL/GenBank/DDBJ databases">
        <authorList>
            <person name="Criscuolo A."/>
        </authorList>
    </citation>
    <scope>NUCLEOTIDE SEQUENCE [LARGE SCALE GENOMIC DNA]</scope>
    <source>
        <strain evidence="10">CIP111667</strain>
    </source>
</reference>
<feature type="domain" description="ABC transmembrane type-1" evidence="9">
    <location>
        <begin position="97"/>
        <end position="310"/>
    </location>
</feature>
<dbReference type="InterPro" id="IPR000515">
    <property type="entry name" value="MetI-like"/>
</dbReference>
<dbReference type="GO" id="GO:0005886">
    <property type="term" value="C:plasma membrane"/>
    <property type="evidence" value="ECO:0007669"/>
    <property type="project" value="UniProtKB-SubCell"/>
</dbReference>
<evidence type="ECO:0000256" key="5">
    <source>
        <dbReference type="ARBA" id="ARBA00022989"/>
    </source>
</evidence>
<keyword evidence="5 7" id="KW-1133">Transmembrane helix</keyword>
<dbReference type="Proteomes" id="UP000419743">
    <property type="component" value="Unassembled WGS sequence"/>
</dbReference>
<dbReference type="Gene3D" id="1.10.3720.10">
    <property type="entry name" value="MetI-like"/>
    <property type="match status" value="1"/>
</dbReference>
<dbReference type="InterPro" id="IPR035906">
    <property type="entry name" value="MetI-like_sf"/>
</dbReference>
<comment type="subcellular location">
    <subcellularLocation>
        <location evidence="1 7">Cell membrane</location>
        <topology evidence="1 7">Multi-pass membrane protein</topology>
    </subcellularLocation>
</comment>
<keyword evidence="3" id="KW-1003">Cell membrane</keyword>
<evidence type="ECO:0000313" key="10">
    <source>
        <dbReference type="EMBL" id="VZO36009.1"/>
    </source>
</evidence>
<gene>
    <name evidence="10" type="primary">lacF_8</name>
    <name evidence="10" type="ORF">HALOF300_01213</name>
</gene>
<sequence>MTSTTAGPTYRAPRRLGGGGPRPDNSRQIASRERGRTLRATAFLIPALAVIVAFVLIPAILALRLSFTDASGFGEASWIGLDNYVSVFSDPATVRAIVNTMLYAAMYGPLVIAVGLGAALLLNRKDVPLRGFFRTIIFLPFVISMAVASLAWGFLLDPNLGLIPYWLGGLGIRMGDVFASTTWALPAVTAVAIWKSFGYFMVIFLAGLQGIPRYLYEAAILDGAGAWRQFRAVTLPGLRSTMTFVIVFAIIGAFQAFDQIYIMTQGGPDRATETIVYRIYTDGFRDFRMGFASALSYVLLAITLLLGLIQLRVGTKREKDLE</sequence>
<name>A0A7M4DGG6_9MICO</name>
<feature type="transmembrane region" description="Helical" evidence="7">
    <location>
        <begin position="135"/>
        <end position="155"/>
    </location>
</feature>
<feature type="transmembrane region" description="Helical" evidence="7">
    <location>
        <begin position="42"/>
        <end position="63"/>
    </location>
</feature>
<keyword evidence="4 7" id="KW-0812">Transmembrane</keyword>
<dbReference type="InterPro" id="IPR051393">
    <property type="entry name" value="ABC_transporter_permease"/>
</dbReference>
<feature type="transmembrane region" description="Helical" evidence="7">
    <location>
        <begin position="237"/>
        <end position="257"/>
    </location>
</feature>
<dbReference type="EMBL" id="CACRYJ010000017">
    <property type="protein sequence ID" value="VZO36009.1"/>
    <property type="molecule type" value="Genomic_DNA"/>
</dbReference>
<comment type="similarity">
    <text evidence="7">Belongs to the binding-protein-dependent transport system permease family.</text>
</comment>
<feature type="region of interest" description="Disordered" evidence="8">
    <location>
        <begin position="1"/>
        <end position="30"/>
    </location>
</feature>
<organism evidence="10 11">
    <name type="scientific">Occultella aeris</name>
    <dbReference type="NCBI Taxonomy" id="2761496"/>
    <lineage>
        <taxon>Bacteria</taxon>
        <taxon>Bacillati</taxon>
        <taxon>Actinomycetota</taxon>
        <taxon>Actinomycetes</taxon>
        <taxon>Micrococcales</taxon>
        <taxon>Ruaniaceae</taxon>
        <taxon>Occultella</taxon>
    </lineage>
</organism>
<evidence type="ECO:0000256" key="2">
    <source>
        <dbReference type="ARBA" id="ARBA00022448"/>
    </source>
</evidence>